<name>A0ABR3VTR5_9PEZI</name>
<dbReference type="Proteomes" id="UP001586593">
    <property type="component" value="Unassembled WGS sequence"/>
</dbReference>
<feature type="compositionally biased region" description="Acidic residues" evidence="1">
    <location>
        <begin position="25"/>
        <end position="39"/>
    </location>
</feature>
<proteinExistence type="predicted"/>
<dbReference type="EMBL" id="JAZHXJ010001298">
    <property type="protein sequence ID" value="KAL1845049.1"/>
    <property type="molecule type" value="Genomic_DNA"/>
</dbReference>
<organism evidence="2 3">
    <name type="scientific">Phialemonium thermophilum</name>
    <dbReference type="NCBI Taxonomy" id="223376"/>
    <lineage>
        <taxon>Eukaryota</taxon>
        <taxon>Fungi</taxon>
        <taxon>Dikarya</taxon>
        <taxon>Ascomycota</taxon>
        <taxon>Pezizomycotina</taxon>
        <taxon>Sordariomycetes</taxon>
        <taxon>Sordariomycetidae</taxon>
        <taxon>Cephalothecales</taxon>
        <taxon>Cephalothecaceae</taxon>
        <taxon>Phialemonium</taxon>
    </lineage>
</organism>
<sequence length="198" mass="21167">MLVRDVVARLGARLVAGLVHQEDPLVSEDADGPAGEEDEPRPVHLEGRLDLAEEAMRGNLVPDDGADGGRVPVEVGGVADEHHPQVGHLARRVPEDPVGEHDPVDASTHDDDDDILRGEPLERGTIYQWIVGMRLQGRAILLQKRGDLGRHPRGVAGLARLGTGFGIAFSLGPVRGCRLGVSATNPESARPLSLPRSR</sequence>
<reference evidence="2 3" key="1">
    <citation type="journal article" date="2024" name="Commun. Biol.">
        <title>Comparative genomic analysis of thermophilic fungi reveals convergent evolutionary adaptations and gene losses.</title>
        <authorList>
            <person name="Steindorff A.S."/>
            <person name="Aguilar-Pontes M.V."/>
            <person name="Robinson A.J."/>
            <person name="Andreopoulos B."/>
            <person name="LaButti K."/>
            <person name="Kuo A."/>
            <person name="Mondo S."/>
            <person name="Riley R."/>
            <person name="Otillar R."/>
            <person name="Haridas S."/>
            <person name="Lipzen A."/>
            <person name="Grimwood J."/>
            <person name="Schmutz J."/>
            <person name="Clum A."/>
            <person name="Reid I.D."/>
            <person name="Moisan M.C."/>
            <person name="Butler G."/>
            <person name="Nguyen T.T.M."/>
            <person name="Dewar K."/>
            <person name="Conant G."/>
            <person name="Drula E."/>
            <person name="Henrissat B."/>
            <person name="Hansel C."/>
            <person name="Singer S."/>
            <person name="Hutchinson M.I."/>
            <person name="de Vries R.P."/>
            <person name="Natvig D.O."/>
            <person name="Powell A.J."/>
            <person name="Tsang A."/>
            <person name="Grigoriev I.V."/>
        </authorList>
    </citation>
    <scope>NUCLEOTIDE SEQUENCE [LARGE SCALE GENOMIC DNA]</scope>
    <source>
        <strain evidence="2 3">ATCC 24622</strain>
    </source>
</reference>
<accession>A0ABR3VTR5</accession>
<evidence type="ECO:0000256" key="1">
    <source>
        <dbReference type="SAM" id="MobiDB-lite"/>
    </source>
</evidence>
<gene>
    <name evidence="2" type="ORF">VTK73DRAFT_1218</name>
</gene>
<comment type="caution">
    <text evidence="2">The sequence shown here is derived from an EMBL/GenBank/DDBJ whole genome shotgun (WGS) entry which is preliminary data.</text>
</comment>
<feature type="region of interest" description="Disordered" evidence="1">
    <location>
        <begin position="24"/>
        <end position="43"/>
    </location>
</feature>
<keyword evidence="3" id="KW-1185">Reference proteome</keyword>
<protein>
    <submittedName>
        <fullName evidence="2">Uncharacterized protein</fullName>
    </submittedName>
</protein>
<feature type="region of interest" description="Disordered" evidence="1">
    <location>
        <begin position="94"/>
        <end position="117"/>
    </location>
</feature>
<evidence type="ECO:0000313" key="3">
    <source>
        <dbReference type="Proteomes" id="UP001586593"/>
    </source>
</evidence>
<evidence type="ECO:0000313" key="2">
    <source>
        <dbReference type="EMBL" id="KAL1845049.1"/>
    </source>
</evidence>